<gene>
    <name evidence="1" type="ORF">N508_000633</name>
</gene>
<evidence type="ECO:0000313" key="2">
    <source>
        <dbReference type="Proteomes" id="UP000017429"/>
    </source>
</evidence>
<dbReference type="eggNOG" id="COG2716">
    <property type="taxonomic scope" value="Bacteria"/>
</dbReference>
<dbReference type="InterPro" id="IPR002912">
    <property type="entry name" value="ACT_dom"/>
</dbReference>
<evidence type="ECO:0000313" key="1">
    <source>
        <dbReference type="EMBL" id="USF23568.1"/>
    </source>
</evidence>
<protein>
    <submittedName>
        <fullName evidence="1">Uncharacterized protein</fullName>
    </submittedName>
</protein>
<dbReference type="PANTHER" id="PTHR34875:SF6">
    <property type="entry name" value="UPF0237 PROTEIN MJ1558"/>
    <property type="match status" value="1"/>
</dbReference>
<dbReference type="EMBL" id="CP097562">
    <property type="protein sequence ID" value="USF23568.1"/>
    <property type="molecule type" value="Genomic_DNA"/>
</dbReference>
<dbReference type="PROSITE" id="PS51671">
    <property type="entry name" value="ACT"/>
    <property type="match status" value="1"/>
</dbReference>
<accession>V2RQ29</accession>
<reference evidence="1" key="2">
    <citation type="submission" date="2022-05" db="EMBL/GenBank/DDBJ databases">
        <authorList>
            <person name="Proctor A.L."/>
            <person name="Phillips G.J."/>
            <person name="Wannemuehler M.J."/>
        </authorList>
    </citation>
    <scope>NUCLEOTIDE SEQUENCE</scope>
    <source>
        <strain evidence="1">ASF457</strain>
    </source>
</reference>
<dbReference type="InterPro" id="IPR045865">
    <property type="entry name" value="ACT-like_dom_sf"/>
</dbReference>
<dbReference type="Gene3D" id="3.30.70.260">
    <property type="match status" value="2"/>
</dbReference>
<dbReference type="Pfam" id="PF01842">
    <property type="entry name" value="ACT"/>
    <property type="match status" value="1"/>
</dbReference>
<dbReference type="InterPro" id="IPR050990">
    <property type="entry name" value="UPF0237/GcvR_regulator"/>
</dbReference>
<dbReference type="AlphaFoldDB" id="V2RQ29"/>
<reference evidence="1" key="1">
    <citation type="journal article" date="2014" name="Genome Announc.">
        <title>Draft genome sequences of the altered schaedler flora, a defined bacterial community from gnotobiotic mice.</title>
        <authorList>
            <person name="Wannemuehler M.J."/>
            <person name="Overstreet A.M."/>
            <person name="Ward D.V."/>
            <person name="Phillips G.J."/>
        </authorList>
    </citation>
    <scope>NUCLEOTIDE SEQUENCE</scope>
    <source>
        <strain evidence="1">ASF457</strain>
    </source>
</reference>
<dbReference type="PANTHER" id="PTHR34875">
    <property type="entry name" value="UPF0237 PROTEIN MJ1558"/>
    <property type="match status" value="1"/>
</dbReference>
<dbReference type="Proteomes" id="UP000017429">
    <property type="component" value="Chromosome"/>
</dbReference>
<dbReference type="RefSeq" id="WP_023274941.1">
    <property type="nucleotide sequence ID" value="NZ_CP097562.1"/>
</dbReference>
<sequence length="175" mass="20021">MDKQYYYALSFVNTDSKGIVADTTKVLFDNGFNLSDSSSTLLQGVFSMIFIVTNDKEYKEQEIKDMFKNVRSNMEVFKFNKKPEIKDGSHYSISVYGADKAGIVHAITKEITKNNLNIIDLQTKITGGSTKVYIMMLEVVANNEDNENIWQEALKKTAKEINTQINIKKIEFYEL</sequence>
<dbReference type="SUPFAM" id="SSF55021">
    <property type="entry name" value="ACT-like"/>
    <property type="match status" value="2"/>
</dbReference>
<name>V2RQ29_9BACT</name>
<reference evidence="1" key="3">
    <citation type="submission" date="2022-06" db="EMBL/GenBank/DDBJ databases">
        <title>Resources to Facilitate Use of the Altered Schaedler Flora (ASF) Mouse Model to Study Microbiome Function.</title>
        <authorList>
            <person name="Proctor A."/>
            <person name="Parvinroo S."/>
            <person name="Richie T."/>
            <person name="Jia X."/>
            <person name="Lee S.T.M."/>
            <person name="Karp P.D."/>
            <person name="Paley S."/>
            <person name="Kostic A.D."/>
            <person name="Pierre J.F."/>
            <person name="Wannemuehler M.J."/>
            <person name="Phillips G.J."/>
        </authorList>
    </citation>
    <scope>NUCLEOTIDE SEQUENCE</scope>
    <source>
        <strain evidence="1">ASF457</strain>
    </source>
</reference>
<organism evidence="1 2">
    <name type="scientific">Mucispirillum schaedleri ASF457</name>
    <dbReference type="NCBI Taxonomy" id="1379858"/>
    <lineage>
        <taxon>Bacteria</taxon>
        <taxon>Pseudomonadati</taxon>
        <taxon>Deferribacterota</taxon>
        <taxon>Deferribacteres</taxon>
        <taxon>Deferribacterales</taxon>
        <taxon>Mucispirillaceae</taxon>
        <taxon>Mucispirillum</taxon>
    </lineage>
</organism>
<proteinExistence type="predicted"/>
<dbReference type="KEGG" id="msch:N508_000633"/>
<keyword evidence="2" id="KW-1185">Reference proteome</keyword>